<dbReference type="Pfam" id="PF00326">
    <property type="entry name" value="Peptidase_S9"/>
    <property type="match status" value="1"/>
</dbReference>
<dbReference type="Proteomes" id="UP000176037">
    <property type="component" value="Unassembled WGS sequence"/>
</dbReference>
<dbReference type="GO" id="GO:0008236">
    <property type="term" value="F:serine-type peptidase activity"/>
    <property type="evidence" value="ECO:0007669"/>
    <property type="project" value="InterPro"/>
</dbReference>
<feature type="signal peptide" evidence="2">
    <location>
        <begin position="1"/>
        <end position="25"/>
    </location>
</feature>
<evidence type="ECO:0000259" key="3">
    <source>
        <dbReference type="Pfam" id="PF00326"/>
    </source>
</evidence>
<dbReference type="SUPFAM" id="SSF53474">
    <property type="entry name" value="alpha/beta-Hydrolases"/>
    <property type="match status" value="1"/>
</dbReference>
<dbReference type="AlphaFoldDB" id="A0A1E8FK90"/>
<dbReference type="GO" id="GO:0006508">
    <property type="term" value="P:proteolysis"/>
    <property type="evidence" value="ECO:0007669"/>
    <property type="project" value="InterPro"/>
</dbReference>
<dbReference type="InterPro" id="IPR029058">
    <property type="entry name" value="AB_hydrolase_fold"/>
</dbReference>
<dbReference type="InterPro" id="IPR050261">
    <property type="entry name" value="FrsA_esterase"/>
</dbReference>
<protein>
    <recommendedName>
        <fullName evidence="3">Peptidase S9 prolyl oligopeptidase catalytic domain-containing protein</fullName>
    </recommendedName>
</protein>
<dbReference type="PANTHER" id="PTHR22946:SF9">
    <property type="entry name" value="POLYKETIDE TRANSFERASE AF380"/>
    <property type="match status" value="1"/>
</dbReference>
<proteinExistence type="predicted"/>
<sequence length="335" mass="37416">MKYKNTRSIWLLLSLFVLMNHSAYAQLISETPITSPADFNAYLLKHDSLFTSGRQQKTDSAMLENTFKHNVRLSGIVYEVDGLKIRGFVFKPNAPGKYPAVIYNRGGNRDFGSLTFPGSSIGPAQLAEIASWGYVVIASQYRGGGGSEGADHFGGDDVNDVLALPSVLAGFDEVDTLRIGLFGWSRGSMMSFLALKKGLKVSAVAVGGIVADQALIVEHRPQMGNMFAEMDPQYQRDPQAWLAERSVLNWLDKLPKVPMLVLNGSSDWRTRSSQALKLVEALDEKRYPVRFIMYEGADHAISQYREEVFMQLRNWLDRYVRDQQPPPIINYAPKG</sequence>
<keyword evidence="1" id="KW-0378">Hydrolase</keyword>
<feature type="chain" id="PRO_5009214361" description="Peptidase S9 prolyl oligopeptidase catalytic domain-containing protein" evidence="2">
    <location>
        <begin position="26"/>
        <end position="335"/>
    </location>
</feature>
<comment type="caution">
    <text evidence="4">The sequence shown here is derived from an EMBL/GenBank/DDBJ whole genome shotgun (WGS) entry which is preliminary data.</text>
</comment>
<evidence type="ECO:0000313" key="5">
    <source>
        <dbReference type="Proteomes" id="UP000176037"/>
    </source>
</evidence>
<keyword evidence="5" id="KW-1185">Reference proteome</keyword>
<name>A0A1E8FK90_9ALTE</name>
<evidence type="ECO:0000256" key="2">
    <source>
        <dbReference type="SAM" id="SignalP"/>
    </source>
</evidence>
<dbReference type="STRING" id="1856405.BFC17_00135"/>
<evidence type="ECO:0000256" key="1">
    <source>
        <dbReference type="ARBA" id="ARBA00022801"/>
    </source>
</evidence>
<dbReference type="InterPro" id="IPR001375">
    <property type="entry name" value="Peptidase_S9_cat"/>
</dbReference>
<organism evidence="4 5">
    <name type="scientific">Alteromonas lipolytica</name>
    <dbReference type="NCBI Taxonomy" id="1856405"/>
    <lineage>
        <taxon>Bacteria</taxon>
        <taxon>Pseudomonadati</taxon>
        <taxon>Pseudomonadota</taxon>
        <taxon>Gammaproteobacteria</taxon>
        <taxon>Alteromonadales</taxon>
        <taxon>Alteromonadaceae</taxon>
        <taxon>Alteromonas/Salinimonas group</taxon>
        <taxon>Alteromonas</taxon>
    </lineage>
</organism>
<dbReference type="Gene3D" id="3.40.50.1820">
    <property type="entry name" value="alpha/beta hydrolase"/>
    <property type="match status" value="1"/>
</dbReference>
<reference evidence="4 5" key="1">
    <citation type="submission" date="2016-09" db="EMBL/GenBank/DDBJ databases">
        <title>Alteromonas lipolytica, a new species isolated from sea water.</title>
        <authorList>
            <person name="Wu Y.-H."/>
            <person name="Cheng H."/>
            <person name="Xu X.-W."/>
        </authorList>
    </citation>
    <scope>NUCLEOTIDE SEQUENCE [LARGE SCALE GENOMIC DNA]</scope>
    <source>
        <strain evidence="4 5">JW12</strain>
    </source>
</reference>
<dbReference type="RefSeq" id="WP_070174435.1">
    <property type="nucleotide sequence ID" value="NZ_BMJR01000004.1"/>
</dbReference>
<dbReference type="OrthoDB" id="9812921at2"/>
<keyword evidence="2" id="KW-0732">Signal</keyword>
<gene>
    <name evidence="4" type="ORF">BFC17_00135</name>
</gene>
<accession>A0A1E8FK90</accession>
<dbReference type="EMBL" id="MJIC01000001">
    <property type="protein sequence ID" value="OFI36324.1"/>
    <property type="molecule type" value="Genomic_DNA"/>
</dbReference>
<feature type="domain" description="Peptidase S9 prolyl oligopeptidase catalytic" evidence="3">
    <location>
        <begin position="129"/>
        <end position="321"/>
    </location>
</feature>
<dbReference type="GO" id="GO:0052689">
    <property type="term" value="F:carboxylic ester hydrolase activity"/>
    <property type="evidence" value="ECO:0007669"/>
    <property type="project" value="UniProtKB-ARBA"/>
</dbReference>
<evidence type="ECO:0000313" key="4">
    <source>
        <dbReference type="EMBL" id="OFI36324.1"/>
    </source>
</evidence>
<dbReference type="PANTHER" id="PTHR22946">
    <property type="entry name" value="DIENELACTONE HYDROLASE DOMAIN-CONTAINING PROTEIN-RELATED"/>
    <property type="match status" value="1"/>
</dbReference>